<gene>
    <name evidence="2" type="ORF">FC83_GL002310</name>
</gene>
<keyword evidence="3" id="KW-1185">Reference proteome</keyword>
<protein>
    <submittedName>
        <fullName evidence="2">Uncharacterized protein</fullName>
    </submittedName>
</protein>
<dbReference type="RefSeq" id="WP_035456290.1">
    <property type="nucleotide sequence ID" value="NZ_AZGA01000040.1"/>
</dbReference>
<evidence type="ECO:0000313" key="3">
    <source>
        <dbReference type="Proteomes" id="UP000051236"/>
    </source>
</evidence>
<keyword evidence="1" id="KW-0732">Signal</keyword>
<reference evidence="2 3" key="1">
    <citation type="journal article" date="2015" name="Genome Announc.">
        <title>Expanding the biotechnology potential of lactobacilli through comparative genomics of 213 strains and associated genera.</title>
        <authorList>
            <person name="Sun Z."/>
            <person name="Harris H.M."/>
            <person name="McCann A."/>
            <person name="Guo C."/>
            <person name="Argimon S."/>
            <person name="Zhang W."/>
            <person name="Yang X."/>
            <person name="Jeffery I.B."/>
            <person name="Cooney J.C."/>
            <person name="Kagawa T.F."/>
            <person name="Liu W."/>
            <person name="Song Y."/>
            <person name="Salvetti E."/>
            <person name="Wrobel A."/>
            <person name="Rasinkangas P."/>
            <person name="Parkhill J."/>
            <person name="Rea M.C."/>
            <person name="O'Sullivan O."/>
            <person name="Ritari J."/>
            <person name="Douillard F.P."/>
            <person name="Paul Ross R."/>
            <person name="Yang R."/>
            <person name="Briner A.E."/>
            <person name="Felis G.E."/>
            <person name="de Vos W.M."/>
            <person name="Barrangou R."/>
            <person name="Klaenhammer T.R."/>
            <person name="Caufield P.W."/>
            <person name="Cui Y."/>
            <person name="Zhang H."/>
            <person name="O'Toole P.W."/>
        </authorList>
    </citation>
    <scope>NUCLEOTIDE SEQUENCE [LARGE SCALE GENOMIC DNA]</scope>
    <source>
        <strain evidence="2 3">DSM 18527</strain>
    </source>
</reference>
<dbReference type="EMBL" id="AZGA01000040">
    <property type="protein sequence ID" value="KRM33927.1"/>
    <property type="molecule type" value="Genomic_DNA"/>
</dbReference>
<dbReference type="AlphaFoldDB" id="X0PIS1"/>
<proteinExistence type="predicted"/>
<evidence type="ECO:0000313" key="2">
    <source>
        <dbReference type="EMBL" id="KRM33927.1"/>
    </source>
</evidence>
<feature type="signal peptide" evidence="1">
    <location>
        <begin position="1"/>
        <end position="30"/>
    </location>
</feature>
<name>X0PIS1_9LACO</name>
<dbReference type="PATRIC" id="fig|1423734.3.peg.2339"/>
<accession>X0PIS1</accession>
<dbReference type="OrthoDB" id="117366at2"/>
<organism evidence="2 3">
    <name type="scientific">Agrilactobacillus composti DSM 18527 = JCM 14202</name>
    <dbReference type="NCBI Taxonomy" id="1423734"/>
    <lineage>
        <taxon>Bacteria</taxon>
        <taxon>Bacillati</taxon>
        <taxon>Bacillota</taxon>
        <taxon>Bacilli</taxon>
        <taxon>Lactobacillales</taxon>
        <taxon>Lactobacillaceae</taxon>
        <taxon>Agrilactobacillus</taxon>
    </lineage>
</organism>
<feature type="chain" id="PRO_5009981001" evidence="1">
    <location>
        <begin position="31"/>
        <end position="249"/>
    </location>
</feature>
<dbReference type="STRING" id="1423734.FC83_GL002310"/>
<sequence length="249" mass="27467">MKLKLKYLLLLALPIILGMTLSYNATPVQAALVIKDTTHENSTFGSGNQPTPIYTDPETTKPTGQALDTHIEAWKITRVAVNGDTAIAYDLGYNQWVATRDGRYNIEGSWYFLEAFTPNAGTPIYSDSLGIHQIGTLDPTIKDWQITQVAQLAGTDIIMAVDLGHNQWALMQTNQYTYLIPEVFYFRAGTPTFDRDGHITGQVATTAAYQVFGATMAAKYGLSLKLGSETQWAKSASGWPYPFPEMDTP</sequence>
<dbReference type="Proteomes" id="UP000051236">
    <property type="component" value="Unassembled WGS sequence"/>
</dbReference>
<comment type="caution">
    <text evidence="2">The sequence shown here is derived from an EMBL/GenBank/DDBJ whole genome shotgun (WGS) entry which is preliminary data.</text>
</comment>
<evidence type="ECO:0000256" key="1">
    <source>
        <dbReference type="SAM" id="SignalP"/>
    </source>
</evidence>